<reference evidence="1" key="2">
    <citation type="submission" date="2020-11" db="EMBL/GenBank/DDBJ databases">
        <authorList>
            <person name="McCartney M.A."/>
            <person name="Auch B."/>
            <person name="Kono T."/>
            <person name="Mallez S."/>
            <person name="Becker A."/>
            <person name="Gohl D.M."/>
            <person name="Silverstein K.A.T."/>
            <person name="Koren S."/>
            <person name="Bechman K.B."/>
            <person name="Herman A."/>
            <person name="Abrahante J.E."/>
            <person name="Garbe J."/>
        </authorList>
    </citation>
    <scope>NUCLEOTIDE SEQUENCE</scope>
    <source>
        <strain evidence="1">Duluth1</strain>
        <tissue evidence="1">Whole animal</tissue>
    </source>
</reference>
<name>A0A9D4DDZ6_DREPO</name>
<dbReference type="Proteomes" id="UP000828390">
    <property type="component" value="Unassembled WGS sequence"/>
</dbReference>
<evidence type="ECO:0000313" key="1">
    <source>
        <dbReference type="EMBL" id="KAH3747141.1"/>
    </source>
</evidence>
<evidence type="ECO:0000313" key="2">
    <source>
        <dbReference type="Proteomes" id="UP000828390"/>
    </source>
</evidence>
<accession>A0A9D4DDZ6</accession>
<proteinExistence type="predicted"/>
<gene>
    <name evidence="1" type="ORF">DPMN_181562</name>
</gene>
<organism evidence="1 2">
    <name type="scientific">Dreissena polymorpha</name>
    <name type="common">Zebra mussel</name>
    <name type="synonym">Mytilus polymorpha</name>
    <dbReference type="NCBI Taxonomy" id="45954"/>
    <lineage>
        <taxon>Eukaryota</taxon>
        <taxon>Metazoa</taxon>
        <taxon>Spiralia</taxon>
        <taxon>Lophotrochozoa</taxon>
        <taxon>Mollusca</taxon>
        <taxon>Bivalvia</taxon>
        <taxon>Autobranchia</taxon>
        <taxon>Heteroconchia</taxon>
        <taxon>Euheterodonta</taxon>
        <taxon>Imparidentia</taxon>
        <taxon>Neoheterodontei</taxon>
        <taxon>Myida</taxon>
        <taxon>Dreissenoidea</taxon>
        <taxon>Dreissenidae</taxon>
        <taxon>Dreissena</taxon>
    </lineage>
</organism>
<sequence length="63" mass="6849">MNSNGALYSNKGWSYATADTVVRLLPGDRVCIKSLYSNMIANTGLLNDINSKSNEFTGVLLHV</sequence>
<dbReference type="EMBL" id="JAIWYP010000010">
    <property type="protein sequence ID" value="KAH3747141.1"/>
    <property type="molecule type" value="Genomic_DNA"/>
</dbReference>
<dbReference type="AlphaFoldDB" id="A0A9D4DDZ6"/>
<protein>
    <submittedName>
        <fullName evidence="1">Uncharacterized protein</fullName>
    </submittedName>
</protein>
<keyword evidence="2" id="KW-1185">Reference proteome</keyword>
<reference evidence="1" key="1">
    <citation type="journal article" date="2019" name="bioRxiv">
        <title>The Genome of the Zebra Mussel, Dreissena polymorpha: A Resource for Invasive Species Research.</title>
        <authorList>
            <person name="McCartney M.A."/>
            <person name="Auch B."/>
            <person name="Kono T."/>
            <person name="Mallez S."/>
            <person name="Zhang Y."/>
            <person name="Obille A."/>
            <person name="Becker A."/>
            <person name="Abrahante J.E."/>
            <person name="Garbe J."/>
            <person name="Badalamenti J.P."/>
            <person name="Herman A."/>
            <person name="Mangelson H."/>
            <person name="Liachko I."/>
            <person name="Sullivan S."/>
            <person name="Sone E.D."/>
            <person name="Koren S."/>
            <person name="Silverstein K.A.T."/>
            <person name="Beckman K.B."/>
            <person name="Gohl D.M."/>
        </authorList>
    </citation>
    <scope>NUCLEOTIDE SEQUENCE</scope>
    <source>
        <strain evidence="1">Duluth1</strain>
        <tissue evidence="1">Whole animal</tissue>
    </source>
</reference>
<comment type="caution">
    <text evidence="1">The sequence shown here is derived from an EMBL/GenBank/DDBJ whole genome shotgun (WGS) entry which is preliminary data.</text>
</comment>